<keyword evidence="1" id="KW-0472">Membrane</keyword>
<dbReference type="AlphaFoldDB" id="A0A4Y2AFD2"/>
<keyword evidence="1" id="KW-0812">Transmembrane</keyword>
<gene>
    <name evidence="2" type="ORF">AVEN_42984_1</name>
</gene>
<feature type="transmembrane region" description="Helical" evidence="1">
    <location>
        <begin position="67"/>
        <end position="87"/>
    </location>
</feature>
<organism evidence="2 3">
    <name type="scientific">Araneus ventricosus</name>
    <name type="common">Orbweaver spider</name>
    <name type="synonym">Epeira ventricosa</name>
    <dbReference type="NCBI Taxonomy" id="182803"/>
    <lineage>
        <taxon>Eukaryota</taxon>
        <taxon>Metazoa</taxon>
        <taxon>Ecdysozoa</taxon>
        <taxon>Arthropoda</taxon>
        <taxon>Chelicerata</taxon>
        <taxon>Arachnida</taxon>
        <taxon>Araneae</taxon>
        <taxon>Araneomorphae</taxon>
        <taxon>Entelegynae</taxon>
        <taxon>Araneoidea</taxon>
        <taxon>Araneidae</taxon>
        <taxon>Araneus</taxon>
    </lineage>
</organism>
<keyword evidence="3" id="KW-1185">Reference proteome</keyword>
<protein>
    <submittedName>
        <fullName evidence="2">Uncharacterized protein</fullName>
    </submittedName>
</protein>
<evidence type="ECO:0000256" key="1">
    <source>
        <dbReference type="SAM" id="Phobius"/>
    </source>
</evidence>
<dbReference type="Proteomes" id="UP000499080">
    <property type="component" value="Unassembled WGS sequence"/>
</dbReference>
<dbReference type="EMBL" id="BGPR01000015">
    <property type="protein sequence ID" value="GBL78503.1"/>
    <property type="molecule type" value="Genomic_DNA"/>
</dbReference>
<keyword evidence="1" id="KW-1133">Transmembrane helix</keyword>
<accession>A0A4Y2AFD2</accession>
<comment type="caution">
    <text evidence="2">The sequence shown here is derived from an EMBL/GenBank/DDBJ whole genome shotgun (WGS) entry which is preliminary data.</text>
</comment>
<sequence>MKLAKGYKTYNNRGTSGLRAVFGVISFKADREHYLRALNPGVPVNLGAHRPSQTRDREILGRERSEMGFCLLCTIAALGISICYFSLRKVELPAIYVFLIEESERPFVKG</sequence>
<reference evidence="2 3" key="1">
    <citation type="journal article" date="2019" name="Sci. Rep.">
        <title>Orb-weaving spider Araneus ventricosus genome elucidates the spidroin gene catalogue.</title>
        <authorList>
            <person name="Kono N."/>
            <person name="Nakamura H."/>
            <person name="Ohtoshi R."/>
            <person name="Moran D.A.P."/>
            <person name="Shinohara A."/>
            <person name="Yoshida Y."/>
            <person name="Fujiwara M."/>
            <person name="Mori M."/>
            <person name="Tomita M."/>
            <person name="Arakawa K."/>
        </authorList>
    </citation>
    <scope>NUCLEOTIDE SEQUENCE [LARGE SCALE GENOMIC DNA]</scope>
</reference>
<evidence type="ECO:0000313" key="2">
    <source>
        <dbReference type="EMBL" id="GBL78503.1"/>
    </source>
</evidence>
<name>A0A4Y2AFD2_ARAVE</name>
<proteinExistence type="predicted"/>
<evidence type="ECO:0000313" key="3">
    <source>
        <dbReference type="Proteomes" id="UP000499080"/>
    </source>
</evidence>